<gene>
    <name evidence="1" type="ORF">N7G274_009641</name>
</gene>
<keyword evidence="2" id="KW-1185">Reference proteome</keyword>
<name>A0ABR3ZY93_9LECA</name>
<comment type="caution">
    <text evidence="1">The sequence shown here is derived from an EMBL/GenBank/DDBJ whole genome shotgun (WGS) entry which is preliminary data.</text>
</comment>
<evidence type="ECO:0000313" key="1">
    <source>
        <dbReference type="EMBL" id="KAL2037696.1"/>
    </source>
</evidence>
<dbReference type="Proteomes" id="UP001590950">
    <property type="component" value="Unassembled WGS sequence"/>
</dbReference>
<dbReference type="EMBL" id="JBEFKJ010000038">
    <property type="protein sequence ID" value="KAL2037696.1"/>
    <property type="molecule type" value="Genomic_DNA"/>
</dbReference>
<protein>
    <submittedName>
        <fullName evidence="1">Uncharacterized protein</fullName>
    </submittedName>
</protein>
<reference evidence="1 2" key="1">
    <citation type="submission" date="2024-09" db="EMBL/GenBank/DDBJ databases">
        <title>Rethinking Asexuality: The Enigmatic Case of Functional Sexual Genes in Lepraria (Stereocaulaceae).</title>
        <authorList>
            <person name="Doellman M."/>
            <person name="Sun Y."/>
            <person name="Barcenas-Pena A."/>
            <person name="Lumbsch H.T."/>
            <person name="Grewe F."/>
        </authorList>
    </citation>
    <scope>NUCLEOTIDE SEQUENCE [LARGE SCALE GENOMIC DNA]</scope>
    <source>
        <strain evidence="1 2">Mercado 3170</strain>
    </source>
</reference>
<sequence>MPFALAQDHFEAIESFSIRDADVHGDFEHEDTVSINTDVNVPTFVLRRAEPQAHMPGDGKMPGVRCPRCAERGIETWVLSGKHCPKCNHPC</sequence>
<evidence type="ECO:0000313" key="2">
    <source>
        <dbReference type="Proteomes" id="UP001590950"/>
    </source>
</evidence>
<accession>A0ABR3ZY93</accession>
<organism evidence="1 2">
    <name type="scientific">Stereocaulon virgatum</name>
    <dbReference type="NCBI Taxonomy" id="373712"/>
    <lineage>
        <taxon>Eukaryota</taxon>
        <taxon>Fungi</taxon>
        <taxon>Dikarya</taxon>
        <taxon>Ascomycota</taxon>
        <taxon>Pezizomycotina</taxon>
        <taxon>Lecanoromycetes</taxon>
        <taxon>OSLEUM clade</taxon>
        <taxon>Lecanoromycetidae</taxon>
        <taxon>Lecanorales</taxon>
        <taxon>Lecanorineae</taxon>
        <taxon>Stereocaulaceae</taxon>
        <taxon>Stereocaulon</taxon>
    </lineage>
</organism>
<proteinExistence type="predicted"/>